<evidence type="ECO:0000313" key="1">
    <source>
        <dbReference type="EMBL" id="RNA06166.1"/>
    </source>
</evidence>
<comment type="caution">
    <text evidence="1">The sequence shown here is derived from an EMBL/GenBank/DDBJ whole genome shotgun (WGS) entry which is preliminary data.</text>
</comment>
<dbReference type="AlphaFoldDB" id="A0A3M7Q3Y8"/>
<dbReference type="Proteomes" id="UP000276133">
    <property type="component" value="Unassembled WGS sequence"/>
</dbReference>
<proteinExistence type="predicted"/>
<sequence length="61" mass="7265">MRTNCFELILRKKLLITFLRNPVYRYYSQIISLGFSSTKLFDSNKSNMQLGVHDHDHMIET</sequence>
<dbReference type="EMBL" id="REGN01007475">
    <property type="protein sequence ID" value="RNA06166.1"/>
    <property type="molecule type" value="Genomic_DNA"/>
</dbReference>
<keyword evidence="2" id="KW-1185">Reference proteome</keyword>
<evidence type="ECO:0000313" key="2">
    <source>
        <dbReference type="Proteomes" id="UP000276133"/>
    </source>
</evidence>
<name>A0A3M7Q3Y8_BRAPC</name>
<organism evidence="1 2">
    <name type="scientific">Brachionus plicatilis</name>
    <name type="common">Marine rotifer</name>
    <name type="synonym">Brachionus muelleri</name>
    <dbReference type="NCBI Taxonomy" id="10195"/>
    <lineage>
        <taxon>Eukaryota</taxon>
        <taxon>Metazoa</taxon>
        <taxon>Spiralia</taxon>
        <taxon>Gnathifera</taxon>
        <taxon>Rotifera</taxon>
        <taxon>Eurotatoria</taxon>
        <taxon>Monogononta</taxon>
        <taxon>Pseudotrocha</taxon>
        <taxon>Ploima</taxon>
        <taxon>Brachionidae</taxon>
        <taxon>Brachionus</taxon>
    </lineage>
</organism>
<accession>A0A3M7Q3Y8</accession>
<reference evidence="1 2" key="1">
    <citation type="journal article" date="2018" name="Sci. Rep.">
        <title>Genomic signatures of local adaptation to the degree of environmental predictability in rotifers.</title>
        <authorList>
            <person name="Franch-Gras L."/>
            <person name="Hahn C."/>
            <person name="Garcia-Roger E.M."/>
            <person name="Carmona M.J."/>
            <person name="Serra M."/>
            <person name="Gomez A."/>
        </authorList>
    </citation>
    <scope>NUCLEOTIDE SEQUENCE [LARGE SCALE GENOMIC DNA]</scope>
    <source>
        <strain evidence="1">HYR1</strain>
    </source>
</reference>
<protein>
    <submittedName>
        <fullName evidence="1">Uncharacterized protein</fullName>
    </submittedName>
</protein>
<gene>
    <name evidence="1" type="ORF">BpHYR1_027958</name>
</gene>